<proteinExistence type="predicted"/>
<organism evidence="2 3">
    <name type="scientific">Stappia indica</name>
    <dbReference type="NCBI Taxonomy" id="538381"/>
    <lineage>
        <taxon>Bacteria</taxon>
        <taxon>Pseudomonadati</taxon>
        <taxon>Pseudomonadota</taxon>
        <taxon>Alphaproteobacteria</taxon>
        <taxon>Hyphomicrobiales</taxon>
        <taxon>Stappiaceae</taxon>
        <taxon>Stappia</taxon>
    </lineage>
</organism>
<dbReference type="EMBL" id="OBML01000011">
    <property type="protein sequence ID" value="SOC21263.1"/>
    <property type="molecule type" value="Genomic_DNA"/>
</dbReference>
<accession>A0A285TGR0</accession>
<feature type="chain" id="PRO_5012899650" description="YHS domain-containing protein" evidence="1">
    <location>
        <begin position="38"/>
        <end position="164"/>
    </location>
</feature>
<keyword evidence="1" id="KW-0732">Signal</keyword>
<evidence type="ECO:0000256" key="1">
    <source>
        <dbReference type="SAM" id="SignalP"/>
    </source>
</evidence>
<feature type="signal peptide" evidence="1">
    <location>
        <begin position="1"/>
        <end position="37"/>
    </location>
</feature>
<reference evidence="2 3" key="1">
    <citation type="submission" date="2017-08" db="EMBL/GenBank/DDBJ databases">
        <authorList>
            <person name="de Groot N.N."/>
        </authorList>
    </citation>
    <scope>NUCLEOTIDE SEQUENCE [LARGE SCALE GENOMIC DNA]</scope>
    <source>
        <strain evidence="2 3">USBA 352</strain>
    </source>
</reference>
<name>A0A285TGR0_9HYPH</name>
<evidence type="ECO:0000313" key="2">
    <source>
        <dbReference type="EMBL" id="SOC21263.1"/>
    </source>
</evidence>
<keyword evidence="3" id="KW-1185">Reference proteome</keyword>
<sequence>MSECSRNRKRLWWTAQRYLRALPAVLALVALAGPARALDYATDPVSGYALGGRDPVAYFIDRMPREGDRRQELRWDDTVWMFVNEGNRAAFAKDPQVYAPHLRGCDPLALAEGFVTIGNPLIFALHEGRLLLFHSEINRFLFLSDPASLLAEAESRARAQGCSR</sequence>
<dbReference type="Proteomes" id="UP000219331">
    <property type="component" value="Unassembled WGS sequence"/>
</dbReference>
<evidence type="ECO:0000313" key="3">
    <source>
        <dbReference type="Proteomes" id="UP000219331"/>
    </source>
</evidence>
<dbReference type="AlphaFoldDB" id="A0A285TGR0"/>
<dbReference type="STRING" id="538381.GCA_001696535_01818"/>
<protein>
    <recommendedName>
        <fullName evidence="4">YHS domain-containing protein</fullName>
    </recommendedName>
</protein>
<gene>
    <name evidence="2" type="ORF">SAMN05421512_11126</name>
</gene>
<evidence type="ECO:0008006" key="4">
    <source>
        <dbReference type="Google" id="ProtNLM"/>
    </source>
</evidence>